<protein>
    <submittedName>
        <fullName evidence="1">Uncharacterized protein</fullName>
    </submittedName>
</protein>
<proteinExistence type="predicted"/>
<dbReference type="EMBL" id="CM047587">
    <property type="protein sequence ID" value="KAI9906527.1"/>
    <property type="molecule type" value="Genomic_DNA"/>
</dbReference>
<reference evidence="1 2" key="1">
    <citation type="journal article" date="2022" name="bioRxiv">
        <title>The genome of the oomycete Peronosclerospora sorghi, a cosmopolitan pathogen of maize and sorghum, is inflated with dispersed pseudogenes.</title>
        <authorList>
            <person name="Fletcher K."/>
            <person name="Martin F."/>
            <person name="Isakeit T."/>
            <person name="Cavanaugh K."/>
            <person name="Magill C."/>
            <person name="Michelmore R."/>
        </authorList>
    </citation>
    <scope>NUCLEOTIDE SEQUENCE [LARGE SCALE GENOMIC DNA]</scope>
    <source>
        <strain evidence="1">P6</strain>
    </source>
</reference>
<keyword evidence="2" id="KW-1185">Reference proteome</keyword>
<name>A0ACC0VJN7_9STRA</name>
<dbReference type="Proteomes" id="UP001163321">
    <property type="component" value="Chromosome 8"/>
</dbReference>
<evidence type="ECO:0000313" key="2">
    <source>
        <dbReference type="Proteomes" id="UP001163321"/>
    </source>
</evidence>
<evidence type="ECO:0000313" key="1">
    <source>
        <dbReference type="EMBL" id="KAI9906527.1"/>
    </source>
</evidence>
<gene>
    <name evidence="1" type="ORF">PsorP6_003235</name>
</gene>
<comment type="caution">
    <text evidence="1">The sequence shown here is derived from an EMBL/GenBank/DDBJ whole genome shotgun (WGS) entry which is preliminary data.</text>
</comment>
<sequence>MKDQVYKRCAKRTISSSTQYTPSEIALFRCEYAVGRDTHHEDVDNMIKKLTNWKMQSAEICEINTILTLAEKEEENERKREENIRNKMAARVAGRGKSFASVGDSFRQGDDFSQYTGSGTRRGFV</sequence>
<accession>A0ACC0VJN7</accession>
<organism evidence="1 2">
    <name type="scientific">Peronosclerospora sorghi</name>
    <dbReference type="NCBI Taxonomy" id="230839"/>
    <lineage>
        <taxon>Eukaryota</taxon>
        <taxon>Sar</taxon>
        <taxon>Stramenopiles</taxon>
        <taxon>Oomycota</taxon>
        <taxon>Peronosporomycetes</taxon>
        <taxon>Peronosporales</taxon>
        <taxon>Peronosporaceae</taxon>
        <taxon>Peronosclerospora</taxon>
    </lineage>
</organism>